<evidence type="ECO:0000313" key="10">
    <source>
        <dbReference type="Proteomes" id="UP000237105"/>
    </source>
</evidence>
<dbReference type="InterPro" id="IPR039455">
    <property type="entry name" value="EPFL"/>
</dbReference>
<evidence type="ECO:0000256" key="5">
    <source>
        <dbReference type="ARBA" id="ARBA00022729"/>
    </source>
</evidence>
<evidence type="ECO:0000313" key="9">
    <source>
        <dbReference type="EMBL" id="PON47103.1"/>
    </source>
</evidence>
<dbReference type="GO" id="GO:0010052">
    <property type="term" value="P:guard cell differentiation"/>
    <property type="evidence" value="ECO:0007669"/>
    <property type="project" value="UniProtKB-UniRule"/>
</dbReference>
<keyword evidence="6" id="KW-1015">Disulfide bond</keyword>
<sequence>MQIVSCVAATTKPFAPIDARGVHPPGQGQSSESLNPTPKEGVTSFKAEAYMNEFAKYKRVGRMGSTPPSCRHKCYGCIPCEAIQTRTTSSHSHSHREVQYANYEPEGWKCKCGQSLYNP</sequence>
<evidence type="ECO:0000256" key="2">
    <source>
        <dbReference type="ARBA" id="ARBA00008127"/>
    </source>
</evidence>
<comment type="caution">
    <text evidence="9">The sequence shown here is derived from an EMBL/GenBank/DDBJ whole genome shotgun (WGS) entry which is preliminary data.</text>
</comment>
<dbReference type="Pfam" id="PF17181">
    <property type="entry name" value="EPF"/>
    <property type="match status" value="1"/>
</dbReference>
<dbReference type="OrthoDB" id="1843021at2759"/>
<feature type="compositionally biased region" description="Polar residues" evidence="8">
    <location>
        <begin position="27"/>
        <end position="36"/>
    </location>
</feature>
<proteinExistence type="inferred from homology"/>
<evidence type="ECO:0000256" key="1">
    <source>
        <dbReference type="ARBA" id="ARBA00004613"/>
    </source>
</evidence>
<protein>
    <recommendedName>
        <fullName evidence="7">Epidermal patterning factor-like protein</fullName>
    </recommendedName>
</protein>
<evidence type="ECO:0000256" key="3">
    <source>
        <dbReference type="ARBA" id="ARBA00022473"/>
    </source>
</evidence>
<keyword evidence="3 7" id="KW-0217">Developmental protein</keyword>
<dbReference type="STRING" id="3476.A0A2P5BE97"/>
<comment type="similarity">
    <text evidence="2 7">Belongs to the plant cysteine rich small secretory peptide family. Epidermal patterning factor subfamily.</text>
</comment>
<dbReference type="AlphaFoldDB" id="A0A2P5BE97"/>
<evidence type="ECO:0000256" key="7">
    <source>
        <dbReference type="RuleBase" id="RU367102"/>
    </source>
</evidence>
<dbReference type="Proteomes" id="UP000237105">
    <property type="component" value="Unassembled WGS sequence"/>
</dbReference>
<dbReference type="PANTHER" id="PTHR33109">
    <property type="entry name" value="EPIDERMAL PATTERNING FACTOR-LIKE PROTEIN 4"/>
    <property type="match status" value="1"/>
</dbReference>
<keyword evidence="4 7" id="KW-0964">Secreted</keyword>
<evidence type="ECO:0000256" key="4">
    <source>
        <dbReference type="ARBA" id="ARBA00022525"/>
    </source>
</evidence>
<accession>A0A2P5BE97</accession>
<dbReference type="EMBL" id="JXTB01000300">
    <property type="protein sequence ID" value="PON47103.1"/>
    <property type="molecule type" value="Genomic_DNA"/>
</dbReference>
<gene>
    <name evidence="9" type="ORF">PanWU01x14_247200</name>
</gene>
<keyword evidence="10" id="KW-1185">Reference proteome</keyword>
<name>A0A2P5BE97_PARAD</name>
<feature type="region of interest" description="Disordered" evidence="8">
    <location>
        <begin position="16"/>
        <end position="42"/>
    </location>
</feature>
<evidence type="ECO:0000256" key="6">
    <source>
        <dbReference type="ARBA" id="ARBA00023157"/>
    </source>
</evidence>
<evidence type="ECO:0000256" key="8">
    <source>
        <dbReference type="SAM" id="MobiDB-lite"/>
    </source>
</evidence>
<comment type="subcellular location">
    <subcellularLocation>
        <location evidence="1 7">Secreted</location>
    </subcellularLocation>
</comment>
<dbReference type="GO" id="GO:0005576">
    <property type="term" value="C:extracellular region"/>
    <property type="evidence" value="ECO:0007669"/>
    <property type="project" value="UniProtKB-SubCell"/>
</dbReference>
<comment type="function">
    <text evidence="7">Controls stomatal patterning.</text>
</comment>
<keyword evidence="5" id="KW-0732">Signal</keyword>
<organism evidence="9 10">
    <name type="scientific">Parasponia andersonii</name>
    <name type="common">Sponia andersonii</name>
    <dbReference type="NCBI Taxonomy" id="3476"/>
    <lineage>
        <taxon>Eukaryota</taxon>
        <taxon>Viridiplantae</taxon>
        <taxon>Streptophyta</taxon>
        <taxon>Embryophyta</taxon>
        <taxon>Tracheophyta</taxon>
        <taxon>Spermatophyta</taxon>
        <taxon>Magnoliopsida</taxon>
        <taxon>eudicotyledons</taxon>
        <taxon>Gunneridae</taxon>
        <taxon>Pentapetalae</taxon>
        <taxon>rosids</taxon>
        <taxon>fabids</taxon>
        <taxon>Rosales</taxon>
        <taxon>Cannabaceae</taxon>
        <taxon>Parasponia</taxon>
    </lineage>
</organism>
<reference evidence="10" key="1">
    <citation type="submission" date="2016-06" db="EMBL/GenBank/DDBJ databases">
        <title>Parallel loss of symbiosis genes in relatives of nitrogen-fixing non-legume Parasponia.</title>
        <authorList>
            <person name="Van Velzen R."/>
            <person name="Holmer R."/>
            <person name="Bu F."/>
            <person name="Rutten L."/>
            <person name="Van Zeijl A."/>
            <person name="Liu W."/>
            <person name="Santuari L."/>
            <person name="Cao Q."/>
            <person name="Sharma T."/>
            <person name="Shen D."/>
            <person name="Roswanjaya Y."/>
            <person name="Wardhani T."/>
            <person name="Kalhor M.S."/>
            <person name="Jansen J."/>
            <person name="Van den Hoogen J."/>
            <person name="Gungor B."/>
            <person name="Hartog M."/>
            <person name="Hontelez J."/>
            <person name="Verver J."/>
            <person name="Yang W.-C."/>
            <person name="Schijlen E."/>
            <person name="Repin R."/>
            <person name="Schilthuizen M."/>
            <person name="Schranz E."/>
            <person name="Heidstra R."/>
            <person name="Miyata K."/>
            <person name="Fedorova E."/>
            <person name="Kohlen W."/>
            <person name="Bisseling T."/>
            <person name="Smit S."/>
            <person name="Geurts R."/>
        </authorList>
    </citation>
    <scope>NUCLEOTIDE SEQUENCE [LARGE SCALE GENOMIC DNA]</scope>
    <source>
        <strain evidence="10">cv. WU1-14</strain>
    </source>
</reference>
<dbReference type="PANTHER" id="PTHR33109:SF3">
    <property type="entry name" value="EPIDERMAL PATTERNING FACTOR-LIKE PROTEIN"/>
    <property type="match status" value="1"/>
</dbReference>